<dbReference type="AlphaFoldDB" id="A0AAN8WSI3"/>
<evidence type="ECO:0000313" key="3">
    <source>
        <dbReference type="Proteomes" id="UP001381693"/>
    </source>
</evidence>
<organism evidence="2 3">
    <name type="scientific">Halocaridina rubra</name>
    <name type="common">Hawaiian red shrimp</name>
    <dbReference type="NCBI Taxonomy" id="373956"/>
    <lineage>
        <taxon>Eukaryota</taxon>
        <taxon>Metazoa</taxon>
        <taxon>Ecdysozoa</taxon>
        <taxon>Arthropoda</taxon>
        <taxon>Crustacea</taxon>
        <taxon>Multicrustacea</taxon>
        <taxon>Malacostraca</taxon>
        <taxon>Eumalacostraca</taxon>
        <taxon>Eucarida</taxon>
        <taxon>Decapoda</taxon>
        <taxon>Pleocyemata</taxon>
        <taxon>Caridea</taxon>
        <taxon>Atyoidea</taxon>
        <taxon>Atyidae</taxon>
        <taxon>Halocaridina</taxon>
    </lineage>
</organism>
<reference evidence="2 3" key="1">
    <citation type="submission" date="2023-11" db="EMBL/GenBank/DDBJ databases">
        <title>Halocaridina rubra genome assembly.</title>
        <authorList>
            <person name="Smith C."/>
        </authorList>
    </citation>
    <scope>NUCLEOTIDE SEQUENCE [LARGE SCALE GENOMIC DNA]</scope>
    <source>
        <strain evidence="2">EP-1</strain>
        <tissue evidence="2">Whole</tissue>
    </source>
</reference>
<proteinExistence type="predicted"/>
<dbReference type="Proteomes" id="UP001381693">
    <property type="component" value="Unassembled WGS sequence"/>
</dbReference>
<comment type="caution">
    <text evidence="2">The sequence shown here is derived from an EMBL/GenBank/DDBJ whole genome shotgun (WGS) entry which is preliminary data.</text>
</comment>
<feature type="region of interest" description="Disordered" evidence="1">
    <location>
        <begin position="36"/>
        <end position="60"/>
    </location>
</feature>
<protein>
    <submittedName>
        <fullName evidence="2">Uncharacterized protein</fullName>
    </submittedName>
</protein>
<gene>
    <name evidence="2" type="ORF">SK128_009394</name>
</gene>
<evidence type="ECO:0000256" key="1">
    <source>
        <dbReference type="SAM" id="MobiDB-lite"/>
    </source>
</evidence>
<name>A0AAN8WSI3_HALRR</name>
<dbReference type="EMBL" id="JAXCGZ010014511">
    <property type="protein sequence ID" value="KAK7071457.1"/>
    <property type="molecule type" value="Genomic_DNA"/>
</dbReference>
<sequence length="60" mass="6896">MANAGHLVRRTSQREMIVPQKSLDRLEMRDMKNRLVQENGGPSYGTTNQGFEDLQGDDRF</sequence>
<keyword evidence="3" id="KW-1185">Reference proteome</keyword>
<accession>A0AAN8WSI3</accession>
<evidence type="ECO:0000313" key="2">
    <source>
        <dbReference type="EMBL" id="KAK7071457.1"/>
    </source>
</evidence>